<reference evidence="4 5" key="1">
    <citation type="submission" date="2019-03" db="EMBL/GenBank/DDBJ databases">
        <title>Jiella endophytica sp. nov., a novel endophytic bacterium isolated from root of Ficus microcarpa Linn. f.</title>
        <authorList>
            <person name="Tuo L."/>
        </authorList>
    </citation>
    <scope>NUCLEOTIDE SEQUENCE [LARGE SCALE GENOMIC DNA]</scope>
    <source>
        <strain evidence="4 5">CBS5Q-3</strain>
    </source>
</reference>
<dbReference type="OrthoDB" id="3190829at2"/>
<dbReference type="InterPro" id="IPR051259">
    <property type="entry name" value="rRNA_Methyltransferase"/>
</dbReference>
<dbReference type="GO" id="GO:0032259">
    <property type="term" value="P:methylation"/>
    <property type="evidence" value="ECO:0007669"/>
    <property type="project" value="UniProtKB-KW"/>
</dbReference>
<dbReference type="PANTHER" id="PTHR43191:SF12">
    <property type="entry name" value="RRNA METHYLASE"/>
    <property type="match status" value="1"/>
</dbReference>
<dbReference type="InterPro" id="IPR001537">
    <property type="entry name" value="SpoU_MeTrfase"/>
</dbReference>
<evidence type="ECO:0000256" key="1">
    <source>
        <dbReference type="ARBA" id="ARBA00022603"/>
    </source>
</evidence>
<sequence>MTTPSIPPAIAARLIEIDDADDPRVADYADIRERDRIGGGGFIAEGTVVLDHLLTSERFRPTSLFVLKARVAGLEPRLARVPDDVPIFVTERHVMDDVAGFAIHRGVLAHGIDRGHPDRADTADPGLAGFLDATVASAGPLVVAIGLANHDNVGAIFRNAAAFGAAGVILDATSCHPLYRKAIRVSVGTALTLPWHHGADLATIIAALEAAGRHLAALSPQGESGISALLQRGKLALLLGSEGTGLPEDVLSRCETVRIAMAPGIDSLNVATSAAIVLSRLYSAA</sequence>
<dbReference type="AlphaFoldDB" id="A0A4Y8R9R6"/>
<dbReference type="CDD" id="cd18095">
    <property type="entry name" value="SpoU-like_rRNA-MTase"/>
    <property type="match status" value="1"/>
</dbReference>
<keyword evidence="5" id="KW-1185">Reference proteome</keyword>
<dbReference type="GO" id="GO:0006396">
    <property type="term" value="P:RNA processing"/>
    <property type="evidence" value="ECO:0007669"/>
    <property type="project" value="InterPro"/>
</dbReference>
<dbReference type="SUPFAM" id="SSF55315">
    <property type="entry name" value="L30e-like"/>
    <property type="match status" value="1"/>
</dbReference>
<dbReference type="Pfam" id="PF00588">
    <property type="entry name" value="SpoU_methylase"/>
    <property type="match status" value="1"/>
</dbReference>
<protein>
    <submittedName>
        <fullName evidence="4">RNA methyltransferase</fullName>
    </submittedName>
</protein>
<dbReference type="InterPro" id="IPR029026">
    <property type="entry name" value="tRNA_m1G_MTases_N"/>
</dbReference>
<evidence type="ECO:0000313" key="5">
    <source>
        <dbReference type="Proteomes" id="UP000298179"/>
    </source>
</evidence>
<evidence type="ECO:0000313" key="4">
    <source>
        <dbReference type="EMBL" id="TFF17962.1"/>
    </source>
</evidence>
<dbReference type="PANTHER" id="PTHR43191">
    <property type="entry name" value="RRNA METHYLTRANSFERASE 3"/>
    <property type="match status" value="1"/>
</dbReference>
<dbReference type="GO" id="GO:0003723">
    <property type="term" value="F:RNA binding"/>
    <property type="evidence" value="ECO:0007669"/>
    <property type="project" value="InterPro"/>
</dbReference>
<gene>
    <name evidence="4" type="ORF">E3C22_22785</name>
</gene>
<comment type="caution">
    <text evidence="4">The sequence shown here is derived from an EMBL/GenBank/DDBJ whole genome shotgun (WGS) entry which is preliminary data.</text>
</comment>
<evidence type="ECO:0000256" key="2">
    <source>
        <dbReference type="ARBA" id="ARBA00022679"/>
    </source>
</evidence>
<dbReference type="Gene3D" id="3.40.1280.10">
    <property type="match status" value="1"/>
</dbReference>
<dbReference type="SUPFAM" id="SSF75217">
    <property type="entry name" value="alpha/beta knot"/>
    <property type="match status" value="1"/>
</dbReference>
<dbReference type="GO" id="GO:0008173">
    <property type="term" value="F:RNA methyltransferase activity"/>
    <property type="evidence" value="ECO:0007669"/>
    <property type="project" value="InterPro"/>
</dbReference>
<dbReference type="InterPro" id="IPR029028">
    <property type="entry name" value="Alpha/beta_knot_MTases"/>
</dbReference>
<keyword evidence="1 4" id="KW-0489">Methyltransferase</keyword>
<dbReference type="InterPro" id="IPR029064">
    <property type="entry name" value="Ribosomal_eL30-like_sf"/>
</dbReference>
<organism evidence="4 5">
    <name type="scientific">Jiella endophytica</name>
    <dbReference type="NCBI Taxonomy" id="2558362"/>
    <lineage>
        <taxon>Bacteria</taxon>
        <taxon>Pseudomonadati</taxon>
        <taxon>Pseudomonadota</taxon>
        <taxon>Alphaproteobacteria</taxon>
        <taxon>Hyphomicrobiales</taxon>
        <taxon>Aurantimonadaceae</taxon>
        <taxon>Jiella</taxon>
    </lineage>
</organism>
<feature type="domain" description="tRNA/rRNA methyltransferase SpoU type" evidence="3">
    <location>
        <begin position="142"/>
        <end position="278"/>
    </location>
</feature>
<dbReference type="Proteomes" id="UP000298179">
    <property type="component" value="Unassembled WGS sequence"/>
</dbReference>
<name>A0A4Y8R9R6_9HYPH</name>
<dbReference type="RefSeq" id="WP_134764189.1">
    <property type="nucleotide sequence ID" value="NZ_SOZD01000012.1"/>
</dbReference>
<accession>A0A4Y8R9R6</accession>
<dbReference type="EMBL" id="SOZD01000012">
    <property type="protein sequence ID" value="TFF17962.1"/>
    <property type="molecule type" value="Genomic_DNA"/>
</dbReference>
<evidence type="ECO:0000259" key="3">
    <source>
        <dbReference type="Pfam" id="PF00588"/>
    </source>
</evidence>
<keyword evidence="2 4" id="KW-0808">Transferase</keyword>
<proteinExistence type="predicted"/>